<dbReference type="RefSeq" id="WP_180703199.1">
    <property type="nucleotide sequence ID" value="NZ_CAOJQT010000188.1"/>
</dbReference>
<dbReference type="PRINTS" id="PR00420">
    <property type="entry name" value="RNGMNOXGNASE"/>
</dbReference>
<accession>A0A1V1I032</accession>
<name>A0A1V1I032_9FIRM</name>
<dbReference type="AlphaFoldDB" id="A0A1V1I032"/>
<gene>
    <name evidence="2" type="ORF">CRIB_737</name>
</gene>
<dbReference type="KEGG" id="ril:CRIB_737"/>
<feature type="domain" description="FAD-binding" evidence="1">
    <location>
        <begin position="3"/>
        <end position="167"/>
    </location>
</feature>
<dbReference type="InterPro" id="IPR036188">
    <property type="entry name" value="FAD/NAD-bd_sf"/>
</dbReference>
<organism evidence="2 3">
    <name type="scientific">Romboutsia ilealis</name>
    <dbReference type="NCBI Taxonomy" id="1115758"/>
    <lineage>
        <taxon>Bacteria</taxon>
        <taxon>Bacillati</taxon>
        <taxon>Bacillota</taxon>
        <taxon>Clostridia</taxon>
        <taxon>Peptostreptococcales</taxon>
        <taxon>Peptostreptococcaceae</taxon>
        <taxon>Romboutsia</taxon>
    </lineage>
</organism>
<sequence>MNYDVVIIGAGPSGIAAGHNIINNNLSCCIIDKQVFPRNKLCAGGVTQKTFELLKSLNLGQEFKGENTIVSKGVSIYLKDKYITDIACKGNTYLVDRFEFDEYLVRAYEKKGGKLLENTKIKNIDTENNIITLADNQNIKFKYIIGADGAVGITRSLVDKDIKANGFCLQVDIDKINTNYNSDNMSMYYGVLPYGYGWIFPKKNHLSVGFIGEYDKKIDYKCEFENFLNNIGINCDRSEFKGAFIPFGQYLNKPINKEKNLLLVGDAAGFVDPITGEGIYFAVLSGIKASETIIKAIKNKDINIIDEYIYEIHNITNSIKKGSKLKKVIYNYKKPLFNSMKNKKIGSFMFNDCVYNSNYDILKTLNNKKNCR</sequence>
<dbReference type="Proteomes" id="UP000245622">
    <property type="component" value="Chromosome 1"/>
</dbReference>
<dbReference type="GO" id="GO:0016628">
    <property type="term" value="F:oxidoreductase activity, acting on the CH-CH group of donors, NAD or NADP as acceptor"/>
    <property type="evidence" value="ECO:0007669"/>
    <property type="project" value="InterPro"/>
</dbReference>
<dbReference type="InterPro" id="IPR011777">
    <property type="entry name" value="Geranylgeranyl_Rdtase_fam"/>
</dbReference>
<evidence type="ECO:0000313" key="3">
    <source>
        <dbReference type="Proteomes" id="UP000245622"/>
    </source>
</evidence>
<dbReference type="SUPFAM" id="SSF51905">
    <property type="entry name" value="FAD/NAD(P)-binding domain"/>
    <property type="match status" value="1"/>
</dbReference>
<dbReference type="PANTHER" id="PTHR42685:SF22">
    <property type="entry name" value="CONDITIONED MEDIUM FACTOR RECEPTOR 1"/>
    <property type="match status" value="1"/>
</dbReference>
<dbReference type="GO" id="GO:0071949">
    <property type="term" value="F:FAD binding"/>
    <property type="evidence" value="ECO:0007669"/>
    <property type="project" value="InterPro"/>
</dbReference>
<dbReference type="InterPro" id="IPR050407">
    <property type="entry name" value="Geranylgeranyl_reductase"/>
</dbReference>
<proteinExistence type="predicted"/>
<dbReference type="Gene3D" id="3.50.50.60">
    <property type="entry name" value="FAD/NAD(P)-binding domain"/>
    <property type="match status" value="1"/>
</dbReference>
<keyword evidence="3" id="KW-1185">Reference proteome</keyword>
<evidence type="ECO:0000259" key="1">
    <source>
        <dbReference type="Pfam" id="PF01494"/>
    </source>
</evidence>
<evidence type="ECO:0000313" key="2">
    <source>
        <dbReference type="EMBL" id="CED93489.1"/>
    </source>
</evidence>
<dbReference type="NCBIfam" id="TIGR02032">
    <property type="entry name" value="GG-red-SF"/>
    <property type="match status" value="1"/>
</dbReference>
<dbReference type="EMBL" id="LN555523">
    <property type="protein sequence ID" value="CED93489.1"/>
    <property type="molecule type" value="Genomic_DNA"/>
</dbReference>
<reference evidence="2 3" key="1">
    <citation type="submission" date="2014-04" db="EMBL/GenBank/DDBJ databases">
        <authorList>
            <person name="Hornung B.V."/>
        </authorList>
    </citation>
    <scope>NUCLEOTIDE SEQUENCE [LARGE SCALE GENOMIC DNA]</scope>
    <source>
        <strain evidence="2 3">CRIB</strain>
    </source>
</reference>
<protein>
    <submittedName>
        <fullName evidence="2">Geranylgeranyl reductase</fullName>
    </submittedName>
</protein>
<dbReference type="Pfam" id="PF01494">
    <property type="entry name" value="FAD_binding_3"/>
    <property type="match status" value="1"/>
</dbReference>
<dbReference type="PANTHER" id="PTHR42685">
    <property type="entry name" value="GERANYLGERANYL DIPHOSPHATE REDUCTASE"/>
    <property type="match status" value="1"/>
</dbReference>
<dbReference type="InterPro" id="IPR002938">
    <property type="entry name" value="FAD-bd"/>
</dbReference>
<dbReference type="GeneID" id="82204917"/>